<evidence type="ECO:0000256" key="1">
    <source>
        <dbReference type="ARBA" id="ARBA00001946"/>
    </source>
</evidence>
<dbReference type="PROSITE" id="PS00108">
    <property type="entry name" value="PROTEIN_KINASE_ST"/>
    <property type="match status" value="1"/>
</dbReference>
<dbReference type="InterPro" id="IPR011009">
    <property type="entry name" value="Kinase-like_dom_sf"/>
</dbReference>
<reference evidence="18" key="2">
    <citation type="journal article" date="2014" name="BMC Genomics">
        <title>A genomic perspective to assessing quality of mass-reared SIT flies used in Mediterranean fruit fly (Ceratitis capitata) eradication in California.</title>
        <authorList>
            <person name="Calla B."/>
            <person name="Hall B."/>
            <person name="Hou S."/>
            <person name="Geib S.M."/>
        </authorList>
    </citation>
    <scope>NUCLEOTIDE SEQUENCE</scope>
</reference>
<dbReference type="OrthoDB" id="7881762at2759"/>
<comment type="catalytic activity">
    <reaction evidence="13">
        <text>L-threonyl-[protein] + ATP = O-phospho-L-threonyl-[protein] + ADP + H(+)</text>
        <dbReference type="Rhea" id="RHEA:46608"/>
        <dbReference type="Rhea" id="RHEA-COMP:11060"/>
        <dbReference type="Rhea" id="RHEA-COMP:11605"/>
        <dbReference type="ChEBI" id="CHEBI:15378"/>
        <dbReference type="ChEBI" id="CHEBI:30013"/>
        <dbReference type="ChEBI" id="CHEBI:30616"/>
        <dbReference type="ChEBI" id="CHEBI:61977"/>
        <dbReference type="ChEBI" id="CHEBI:456216"/>
        <dbReference type="EC" id="2.7.11.1"/>
    </reaction>
</comment>
<dbReference type="GO" id="GO:0000226">
    <property type="term" value="P:microtubule cytoskeleton organization"/>
    <property type="evidence" value="ECO:0007669"/>
    <property type="project" value="TreeGrafter"/>
</dbReference>
<evidence type="ECO:0000256" key="9">
    <source>
        <dbReference type="ARBA" id="ARBA00022741"/>
    </source>
</evidence>
<evidence type="ECO:0000256" key="8">
    <source>
        <dbReference type="ARBA" id="ARBA00022723"/>
    </source>
</evidence>
<reference evidence="18" key="1">
    <citation type="submission" date="2013-07" db="EMBL/GenBank/DDBJ databases">
        <authorList>
            <person name="Geib S."/>
        </authorList>
    </citation>
    <scope>NUCLEOTIDE SEQUENCE</scope>
</reference>
<evidence type="ECO:0000256" key="11">
    <source>
        <dbReference type="ARBA" id="ARBA00022840"/>
    </source>
</evidence>
<accession>W8B381</accession>
<dbReference type="PANTHER" id="PTHR24346">
    <property type="entry name" value="MAP/MICROTUBULE AFFINITY-REGULATING KINASE"/>
    <property type="match status" value="1"/>
</dbReference>
<keyword evidence="5" id="KW-0723">Serine/threonine-protein kinase</keyword>
<feature type="binding site" evidence="15">
    <location>
        <position position="134"/>
    </location>
    <ligand>
        <name>ATP</name>
        <dbReference type="ChEBI" id="CHEBI:30616"/>
    </ligand>
</feature>
<dbReference type="InterPro" id="IPR017441">
    <property type="entry name" value="Protein_kinase_ATP_BS"/>
</dbReference>
<dbReference type="InterPro" id="IPR000719">
    <property type="entry name" value="Prot_kinase_dom"/>
</dbReference>
<comment type="cofactor">
    <cofactor evidence="1">
        <name>Mg(2+)</name>
        <dbReference type="ChEBI" id="CHEBI:18420"/>
    </cofactor>
</comment>
<dbReference type="PANTHER" id="PTHR24346:SF74">
    <property type="entry name" value="PROTEIN KINASE DOMAIN-CONTAINING PROTEIN"/>
    <property type="match status" value="1"/>
</dbReference>
<evidence type="ECO:0000256" key="13">
    <source>
        <dbReference type="ARBA" id="ARBA00047899"/>
    </source>
</evidence>
<feature type="compositionally biased region" description="Basic and acidic residues" evidence="16">
    <location>
        <begin position="62"/>
        <end position="71"/>
    </location>
</feature>
<dbReference type="CDD" id="cd14338">
    <property type="entry name" value="UBA_SIK"/>
    <property type="match status" value="1"/>
</dbReference>
<proteinExistence type="evidence at transcript level"/>
<feature type="compositionally biased region" description="Polar residues" evidence="16">
    <location>
        <begin position="1189"/>
        <end position="1201"/>
    </location>
</feature>
<dbReference type="EMBL" id="GAMC01010975">
    <property type="protein sequence ID" value="JAB95580.1"/>
    <property type="molecule type" value="mRNA"/>
</dbReference>
<dbReference type="InterPro" id="IPR057380">
    <property type="entry name" value="UBA_SIK1/2/3"/>
</dbReference>
<feature type="region of interest" description="Disordered" evidence="16">
    <location>
        <begin position="1168"/>
        <end position="1201"/>
    </location>
</feature>
<evidence type="ECO:0000256" key="6">
    <source>
        <dbReference type="ARBA" id="ARBA00022553"/>
    </source>
</evidence>
<evidence type="ECO:0000313" key="18">
    <source>
        <dbReference type="EMBL" id="JAB95580.1"/>
    </source>
</evidence>
<dbReference type="AlphaFoldDB" id="W8B381"/>
<evidence type="ECO:0000256" key="10">
    <source>
        <dbReference type="ARBA" id="ARBA00022777"/>
    </source>
</evidence>
<dbReference type="SMART" id="SM00220">
    <property type="entry name" value="S_TKc"/>
    <property type="match status" value="1"/>
</dbReference>
<keyword evidence="11 15" id="KW-0067">ATP-binding</keyword>
<feature type="region of interest" description="Disordered" evidence="16">
    <location>
        <begin position="1"/>
        <end position="75"/>
    </location>
</feature>
<keyword evidence="9 15" id="KW-0547">Nucleotide-binding</keyword>
<dbReference type="CDD" id="cd14071">
    <property type="entry name" value="STKc_SIK"/>
    <property type="match status" value="1"/>
</dbReference>
<dbReference type="InterPro" id="IPR008271">
    <property type="entry name" value="Ser/Thr_kinase_AS"/>
</dbReference>
<dbReference type="FunFam" id="3.30.200.20:FF:000003">
    <property type="entry name" value="Non-specific serine/threonine protein kinase"/>
    <property type="match status" value="1"/>
</dbReference>
<dbReference type="GO" id="GO:0005524">
    <property type="term" value="F:ATP binding"/>
    <property type="evidence" value="ECO:0007669"/>
    <property type="project" value="UniProtKB-UniRule"/>
</dbReference>
<dbReference type="GO" id="GO:0005737">
    <property type="term" value="C:cytoplasm"/>
    <property type="evidence" value="ECO:0007669"/>
    <property type="project" value="UniProtKB-SubCell"/>
</dbReference>
<keyword evidence="6" id="KW-0597">Phosphoprotein</keyword>
<evidence type="ECO:0000256" key="12">
    <source>
        <dbReference type="ARBA" id="ARBA00022842"/>
    </source>
</evidence>
<keyword evidence="4" id="KW-0963">Cytoplasm</keyword>
<evidence type="ECO:0000256" key="3">
    <source>
        <dbReference type="ARBA" id="ARBA00012513"/>
    </source>
</evidence>
<dbReference type="InterPro" id="IPR034672">
    <property type="entry name" value="SIK"/>
</dbReference>
<dbReference type="Pfam" id="PF23312">
    <property type="entry name" value="UBA_SIK3"/>
    <property type="match status" value="1"/>
</dbReference>
<evidence type="ECO:0000256" key="2">
    <source>
        <dbReference type="ARBA" id="ARBA00004496"/>
    </source>
</evidence>
<dbReference type="Gene3D" id="1.10.510.10">
    <property type="entry name" value="Transferase(Phosphotransferase) domain 1"/>
    <property type="match status" value="1"/>
</dbReference>
<keyword evidence="10 18" id="KW-0418">Kinase</keyword>
<dbReference type="GO" id="GO:0046872">
    <property type="term" value="F:metal ion binding"/>
    <property type="evidence" value="ECO:0007669"/>
    <property type="project" value="UniProtKB-KW"/>
</dbReference>
<evidence type="ECO:0000256" key="14">
    <source>
        <dbReference type="ARBA" id="ARBA00048679"/>
    </source>
</evidence>
<dbReference type="SUPFAM" id="SSF56112">
    <property type="entry name" value="Protein kinase-like (PK-like)"/>
    <property type="match status" value="1"/>
</dbReference>
<keyword evidence="7" id="KW-0808">Transferase</keyword>
<dbReference type="GO" id="GO:0035556">
    <property type="term" value="P:intracellular signal transduction"/>
    <property type="evidence" value="ECO:0007669"/>
    <property type="project" value="TreeGrafter"/>
</dbReference>
<feature type="compositionally biased region" description="Polar residues" evidence="16">
    <location>
        <begin position="664"/>
        <end position="680"/>
    </location>
</feature>
<evidence type="ECO:0000256" key="16">
    <source>
        <dbReference type="SAM" id="MobiDB-lite"/>
    </source>
</evidence>
<comment type="subcellular location">
    <subcellularLocation>
        <location evidence="2">Cytoplasm</location>
    </subcellularLocation>
</comment>
<keyword evidence="8" id="KW-0479">Metal-binding</keyword>
<dbReference type="GO" id="GO:0050321">
    <property type="term" value="F:tau-protein kinase activity"/>
    <property type="evidence" value="ECO:0007669"/>
    <property type="project" value="TreeGrafter"/>
</dbReference>
<dbReference type="PROSITE" id="PS50011">
    <property type="entry name" value="PROTEIN_KINASE_DOM"/>
    <property type="match status" value="1"/>
</dbReference>
<evidence type="ECO:0000256" key="15">
    <source>
        <dbReference type="PROSITE-ProRule" id="PRU10141"/>
    </source>
</evidence>
<dbReference type="EC" id="2.7.11.1" evidence="3"/>
<organism evidence="18">
    <name type="scientific">Ceratitis capitata</name>
    <name type="common">Mediterranean fruit fly</name>
    <name type="synonym">Tephritis capitata</name>
    <dbReference type="NCBI Taxonomy" id="7213"/>
    <lineage>
        <taxon>Eukaryota</taxon>
        <taxon>Metazoa</taxon>
        <taxon>Ecdysozoa</taxon>
        <taxon>Arthropoda</taxon>
        <taxon>Hexapoda</taxon>
        <taxon>Insecta</taxon>
        <taxon>Pterygota</taxon>
        <taxon>Neoptera</taxon>
        <taxon>Endopterygota</taxon>
        <taxon>Diptera</taxon>
        <taxon>Brachycera</taxon>
        <taxon>Muscomorpha</taxon>
        <taxon>Tephritoidea</taxon>
        <taxon>Tephritidae</taxon>
        <taxon>Ceratitis</taxon>
        <taxon>Ceratitis</taxon>
    </lineage>
</organism>
<feature type="compositionally biased region" description="Basic and acidic residues" evidence="16">
    <location>
        <begin position="28"/>
        <end position="54"/>
    </location>
</feature>
<name>W8B381_CERCA</name>
<dbReference type="Pfam" id="PF00069">
    <property type="entry name" value="Pkinase"/>
    <property type="match status" value="1"/>
</dbReference>
<dbReference type="FunFam" id="1.10.510.10:FF:000154">
    <property type="entry name" value="Serine/threonine-protein kinase SIK2"/>
    <property type="match status" value="1"/>
</dbReference>
<sequence>MSNNESTEQPGEPSSSLEEEPNSSILKQSKDVENGKEHHYERATLREASAKDKQPSSNSFEKTNESLEKPKSALQDGSSDLVTLNSLASSKGTLKAKETIRVGFYDIERTIGKGNFAVVKLARHRITKTEVAIKIIDKSQLDSINLQKVYREVEIMKRLNHPHIIKLYQVMETKNMIYIVSEYASQGEIFDYIAKFGRMTENSARIKFRQILSAVEYCHMKHIVHRDLKAENLLLDINMNIKIADFGFSNHFKAGELLATWCGSPPYAAPEVFEGKQYTGPEIDIWSLGVVLYVLVCGALPFDGSTLQSLRDRVLSGRFRIPFFMSSECEHLIRRMLVLDPLRRYTIEQIKNHRWVCGEGRDACFITQCNVNMDGTSSIEPNSDILKLMSEYTSISHEKTKASLKKNSYDHVAAIYLLLQDRLSSSKSIQECPKRLSDNTLPRIPSTINHGSSKLLITAKHSNDQQRVKQNYNTIKEKTISPLPSSDEVNFGSFPKKFTQKGVNNCETSQVYDNSKNLSSMALEKYEHAQINSSTTKLRPMSLKMARLSRPNIVSSSQQPMATTYSTDNKLSTVNEKCRQEKKLSKEHMNGLLPMPNMVNEGTQPLHQNLRECIIKQSTDDCRTLLQQATAIAESNTYSNSDREIEANATIESKKSTSLVKKIPSSTSFDSSSNGPNNKPNFHFKMSAEAAKLFQTLQESPLPIEKVDVSKSSSSKLNSALKSDGTPLSTFKAHNGCTSKSSQTDSKCRKFCNEKCDSRLKTTKMTTQCSTSTDEGCETDQTNEMKECSQSTSDLTQRVQSYTSSSSSSGVIAYSKSLSQNLSRGSSNSDCSVLESIDLNITPSMDLTSSLPSCASNTTLAIATDRRSEHSMYNSNNSCFHIPVSRQSTLCSMSPVSYTENRAPVHFREGRRASDGIVPQAFINSMSVLNSEVGYGSYRYDTRKQDCWLELQQLRKEVVSLKSRYHTNNLSIEDSSSYQYQSNQYYSIPNRMSLDLHHQFVQTPHIPRAHHPIRPQHSFDTIEFPAPFINNVRVEPNGVPMGAGGDMALLCSVNHLAVQRQPLQQQLLQHRLLQKRQLQKQFAFEAQISRQQFMMREQAYKSGMPLQHGLVATRFESTESCPPNDVFINGLSVFDRGSGKFQHSSIIPLSYGPTTNKYMKTSYINQQSQDLSTTRMPTKYSPLSRHASETWSSLPTTMNNSQLKKTSKLRESGGHITPQFHANANVYTSNWQTVIRPLSESPILELAEHLEPVG</sequence>
<feature type="region of interest" description="Disordered" evidence="16">
    <location>
        <begin position="664"/>
        <end position="683"/>
    </location>
</feature>
<feature type="domain" description="Protein kinase" evidence="17">
    <location>
        <begin position="105"/>
        <end position="356"/>
    </location>
</feature>
<protein>
    <recommendedName>
        <fullName evidence="3">non-specific serine/threonine protein kinase</fullName>
        <ecNumber evidence="3">2.7.11.1</ecNumber>
    </recommendedName>
</protein>
<gene>
    <name evidence="18" type="primary">SIK2</name>
</gene>
<keyword evidence="12" id="KW-0460">Magnesium</keyword>
<evidence type="ECO:0000259" key="17">
    <source>
        <dbReference type="PROSITE" id="PS50011"/>
    </source>
</evidence>
<evidence type="ECO:0000256" key="7">
    <source>
        <dbReference type="ARBA" id="ARBA00022679"/>
    </source>
</evidence>
<comment type="catalytic activity">
    <reaction evidence="14">
        <text>L-seryl-[protein] + ATP = O-phospho-L-seryl-[protein] + ADP + H(+)</text>
        <dbReference type="Rhea" id="RHEA:17989"/>
        <dbReference type="Rhea" id="RHEA-COMP:9863"/>
        <dbReference type="Rhea" id="RHEA-COMP:11604"/>
        <dbReference type="ChEBI" id="CHEBI:15378"/>
        <dbReference type="ChEBI" id="CHEBI:29999"/>
        <dbReference type="ChEBI" id="CHEBI:30616"/>
        <dbReference type="ChEBI" id="CHEBI:83421"/>
        <dbReference type="ChEBI" id="CHEBI:456216"/>
        <dbReference type="EC" id="2.7.11.1"/>
    </reaction>
</comment>
<evidence type="ECO:0000256" key="5">
    <source>
        <dbReference type="ARBA" id="ARBA00022527"/>
    </source>
</evidence>
<evidence type="ECO:0000256" key="4">
    <source>
        <dbReference type="ARBA" id="ARBA00022490"/>
    </source>
</evidence>
<dbReference type="PROSITE" id="PS00107">
    <property type="entry name" value="PROTEIN_KINASE_ATP"/>
    <property type="match status" value="1"/>
</dbReference>